<gene>
    <name evidence="2" type="ORF">KCMC57_18680</name>
</gene>
<feature type="compositionally biased region" description="Pro residues" evidence="1">
    <location>
        <begin position="358"/>
        <end position="367"/>
    </location>
</feature>
<dbReference type="RefSeq" id="WP_407988005.1">
    <property type="nucleotide sequence ID" value="NZ_AP035881.2"/>
</dbReference>
<evidence type="ECO:0000313" key="2">
    <source>
        <dbReference type="EMBL" id="BFP45500.1"/>
    </source>
</evidence>
<sequence length="377" mass="39948">MDQREEDGVLVGADGAGGFTAWAALRIAPAPGLAEHRGYVALGEEQRRAETEAAELAWLTGLCRPGGRFELRCTGGQGGPVRAALLSRADGPTPAAAVAAAKDVLGGLPAHVVAEPADVAFELTALTADGSPPATVDLREIRKRIDVRAITRPGSPRRQAATAVPLAPSGRSWELLWTELLRQPVPTALSVALEPVQLLPEAGLLFHQFAELYGRLARPVDGNPLWQGARRGDPAAEAGRDFFDDAIRRYLGPAFRLRVTLAAAGPLPPGLAQLAADQMGGSVLTLDPSERGLAWRNFTALGLDPLPWSHRPPVGAGDWSDVEQELSGLVDRHEAAAAFRLPYEFTNRTVRLFARPPVTAPPVPPPVGASSDLPPLF</sequence>
<dbReference type="EMBL" id="AP035881">
    <property type="protein sequence ID" value="BFP45500.1"/>
    <property type="molecule type" value="Genomic_DNA"/>
</dbReference>
<feature type="region of interest" description="Disordered" evidence="1">
    <location>
        <begin position="357"/>
        <end position="377"/>
    </location>
</feature>
<accession>A0AB33JU00</accession>
<name>A0AB33JU00_9ACTN</name>
<protein>
    <submittedName>
        <fullName evidence="2">Uncharacterized protein</fullName>
    </submittedName>
</protein>
<reference evidence="2" key="1">
    <citation type="submission" date="2024-07" db="EMBL/GenBank/DDBJ databases">
        <title>Complete genome sequences of cellulolytic bacteria, Kitasatospora sp. CMC57 and Streptomyces sp. CMC78, isolated from Japanese agricultural soil.</title>
        <authorList>
            <person name="Hashimoto T."/>
            <person name="Ito M."/>
            <person name="Iwamoto M."/>
            <person name="Fukahori D."/>
            <person name="Shoda T."/>
            <person name="Sakoda M."/>
            <person name="Morohoshi T."/>
            <person name="Mitsuboshi M."/>
            <person name="Nishizawa T."/>
        </authorList>
    </citation>
    <scope>NUCLEOTIDE SEQUENCE</scope>
    <source>
        <strain evidence="2">CMC57</strain>
    </source>
</reference>
<organism evidence="2">
    <name type="scientific">Kitasatospora sp. CMC57</name>
    <dbReference type="NCBI Taxonomy" id="3231513"/>
    <lineage>
        <taxon>Bacteria</taxon>
        <taxon>Bacillati</taxon>
        <taxon>Actinomycetota</taxon>
        <taxon>Actinomycetes</taxon>
        <taxon>Kitasatosporales</taxon>
        <taxon>Streptomycetaceae</taxon>
        <taxon>Kitasatospora</taxon>
    </lineage>
</organism>
<evidence type="ECO:0000256" key="1">
    <source>
        <dbReference type="SAM" id="MobiDB-lite"/>
    </source>
</evidence>
<proteinExistence type="predicted"/>
<dbReference type="AlphaFoldDB" id="A0AB33JU00"/>